<comment type="caution">
    <text evidence="1">The sequence shown here is derived from an EMBL/GenBank/DDBJ whole genome shotgun (WGS) entry which is preliminary data.</text>
</comment>
<keyword evidence="2" id="KW-1185">Reference proteome</keyword>
<evidence type="ECO:0000313" key="1">
    <source>
        <dbReference type="EMBL" id="KAI4867210.1"/>
    </source>
</evidence>
<evidence type="ECO:0000313" key="2">
    <source>
        <dbReference type="Proteomes" id="UP001497700"/>
    </source>
</evidence>
<name>A0ACB9Z7S2_9PEZI</name>
<accession>A0ACB9Z7S2</accession>
<reference evidence="1 2" key="1">
    <citation type="journal article" date="2022" name="New Phytol.">
        <title>Ecological generalism drives hyperdiversity of secondary metabolite gene clusters in xylarialean endophytes.</title>
        <authorList>
            <person name="Franco M.E.E."/>
            <person name="Wisecaver J.H."/>
            <person name="Arnold A.E."/>
            <person name="Ju Y.M."/>
            <person name="Slot J.C."/>
            <person name="Ahrendt S."/>
            <person name="Moore L.P."/>
            <person name="Eastman K.E."/>
            <person name="Scott K."/>
            <person name="Konkel Z."/>
            <person name="Mondo S.J."/>
            <person name="Kuo A."/>
            <person name="Hayes R.D."/>
            <person name="Haridas S."/>
            <person name="Andreopoulos B."/>
            <person name="Riley R."/>
            <person name="LaButti K."/>
            <person name="Pangilinan J."/>
            <person name="Lipzen A."/>
            <person name="Amirebrahimi M."/>
            <person name="Yan J."/>
            <person name="Adam C."/>
            <person name="Keymanesh K."/>
            <person name="Ng V."/>
            <person name="Louie K."/>
            <person name="Northen T."/>
            <person name="Drula E."/>
            <person name="Henrissat B."/>
            <person name="Hsieh H.M."/>
            <person name="Youens-Clark K."/>
            <person name="Lutzoni F."/>
            <person name="Miadlikowska J."/>
            <person name="Eastwood D.C."/>
            <person name="Hamelin R.C."/>
            <person name="Grigoriev I.V."/>
            <person name="U'Ren J.M."/>
        </authorList>
    </citation>
    <scope>NUCLEOTIDE SEQUENCE [LARGE SCALE GENOMIC DNA]</scope>
    <source>
        <strain evidence="1 2">CBS 119005</strain>
    </source>
</reference>
<organism evidence="1 2">
    <name type="scientific">Hypoxylon rubiginosum</name>
    <dbReference type="NCBI Taxonomy" id="110542"/>
    <lineage>
        <taxon>Eukaryota</taxon>
        <taxon>Fungi</taxon>
        <taxon>Dikarya</taxon>
        <taxon>Ascomycota</taxon>
        <taxon>Pezizomycotina</taxon>
        <taxon>Sordariomycetes</taxon>
        <taxon>Xylariomycetidae</taxon>
        <taxon>Xylariales</taxon>
        <taxon>Hypoxylaceae</taxon>
        <taxon>Hypoxylon</taxon>
    </lineage>
</organism>
<gene>
    <name evidence="1" type="ORF">F4820DRAFT_414711</name>
</gene>
<proteinExistence type="predicted"/>
<dbReference type="EMBL" id="MU393450">
    <property type="protein sequence ID" value="KAI4867210.1"/>
    <property type="molecule type" value="Genomic_DNA"/>
</dbReference>
<sequence>MASNSGLPTHHRIPKLGHKKSIFGCQRCRARRVKCDEVKPVCHNCKRFGLPCVYDRDTFARASEKSTSARLSPGGAEDDDPPEGRTRRMLETRLMHQYLAETGSSIAADENTRELFSRVIPKLSLDSDALLYSMYTIAALHLQRLGRGEEIEGGAENAANRYFSMAVREHNKDIPKISRQTADAVCLTSCLMRCIARVQLLGRRLQPYTPPWQWLVLAQTSASTFIEAWEKVGPDPSSVAYQLIKGTLPLYERGRLPSRRNIGRLKHLLHRPEEVRATEPWDPEIEDAYARTLDYICSAIDLADNEESSGGVFRMLVMFPMLLDRRYVEEVKAGSPRALVILAHYFALLVGFEDVWCIGSIGADEVRAIIDALPDQWQGLLAWPKKAIEM</sequence>
<dbReference type="Proteomes" id="UP001497700">
    <property type="component" value="Unassembled WGS sequence"/>
</dbReference>
<protein>
    <submittedName>
        <fullName evidence="1">Uncharacterized protein</fullName>
    </submittedName>
</protein>